<feature type="coiled-coil region" evidence="1">
    <location>
        <begin position="70"/>
        <end position="132"/>
    </location>
</feature>
<dbReference type="AlphaFoldDB" id="A0A1Y1BI09"/>
<sequence>MLSKLFKPKAPKVPEDAARIFHFASDWLNPDGTYKQPATKPELASAIERVAEELRRLRAVVDSGKELRTAARLASAIDEAKERRAILSRELELKRRQFAGGVAEMDDVRTVNDQCNTQYAELRNLQDELSRKQTADEAQAELQRVLSAVS</sequence>
<accession>A0A1Y1BI09</accession>
<reference evidence="2 3" key="1">
    <citation type="journal article" date="2017" name="Genome Announc.">
        <title>Complete Genome Sequence of Burkholderia stabilis FERMP-21014.</title>
        <authorList>
            <person name="Konishi K."/>
            <person name="Kumagai T."/>
            <person name="Sakasegawa S."/>
            <person name="Tamura T."/>
        </authorList>
    </citation>
    <scope>NUCLEOTIDE SEQUENCE [LARGE SCALE GENOMIC DNA]</scope>
    <source>
        <strain evidence="2 3">FERMP-21014</strain>
    </source>
</reference>
<dbReference type="EMBL" id="AP018111">
    <property type="protein sequence ID" value="BAX57217.1"/>
    <property type="molecule type" value="Genomic_DNA"/>
</dbReference>
<name>A0A1Y1BI09_9BURK</name>
<evidence type="ECO:0000313" key="2">
    <source>
        <dbReference type="EMBL" id="BAX57217.1"/>
    </source>
</evidence>
<proteinExistence type="predicted"/>
<gene>
    <name evidence="2" type="ORF">BSFP_000030</name>
</gene>
<dbReference type="RefSeq" id="WP_157776310.1">
    <property type="nucleotide sequence ID" value="NZ_AP018111.1"/>
</dbReference>
<evidence type="ECO:0000256" key="1">
    <source>
        <dbReference type="SAM" id="Coils"/>
    </source>
</evidence>
<evidence type="ECO:0000313" key="3">
    <source>
        <dbReference type="Proteomes" id="UP000218432"/>
    </source>
</evidence>
<organism evidence="2 3">
    <name type="scientific">Burkholderia stabilis</name>
    <dbReference type="NCBI Taxonomy" id="95485"/>
    <lineage>
        <taxon>Bacteria</taxon>
        <taxon>Pseudomonadati</taxon>
        <taxon>Pseudomonadota</taxon>
        <taxon>Betaproteobacteria</taxon>
        <taxon>Burkholderiales</taxon>
        <taxon>Burkholderiaceae</taxon>
        <taxon>Burkholderia</taxon>
        <taxon>Burkholderia cepacia complex</taxon>
    </lineage>
</organism>
<dbReference type="Proteomes" id="UP000218432">
    <property type="component" value="Chromosome 1"/>
</dbReference>
<keyword evidence="1" id="KW-0175">Coiled coil</keyword>
<protein>
    <submittedName>
        <fullName evidence="2">Uncharacterized protein</fullName>
    </submittedName>
</protein>